<dbReference type="RefSeq" id="WP_111294031.1">
    <property type="nucleotide sequence ID" value="NZ_QKZV01000003.1"/>
</dbReference>
<feature type="domain" description="Histidine kinase/HSP90-like ATPase" evidence="10">
    <location>
        <begin position="170"/>
        <end position="264"/>
    </location>
</feature>
<protein>
    <recommendedName>
        <fullName evidence="2">histidine kinase</fullName>
        <ecNumber evidence="2">2.7.13.3</ecNumber>
    </recommendedName>
</protein>
<sequence>MQVSENYIIFIILCLTAVFLLVAFYIVVQVINYARKKKKYEAEKNAMNQLFEEQLIQTKLEVQEQTLQNFAADLHDNIGQLLSLTNVTLASVNVNDAAKTASKISSAQELIKRAIKEIRILAKLHQGESLMENGLSDAISQEVQWFQRNAYFKVEFKNNLPDNFTLSHPYANLFVYRLLQECLSNIVRHADATEIFIFLGVKDDCFTMEISDNGKGFRYNESNFQSNGMGINNMQKRIQLLNGTMRIMTAEKKGTRILFNIPCN</sequence>
<gene>
    <name evidence="11" type="ORF">LX80_01060</name>
</gene>
<dbReference type="InterPro" id="IPR011712">
    <property type="entry name" value="Sig_transdc_His_kin_sub3_dim/P"/>
</dbReference>
<dbReference type="Gene3D" id="3.30.565.10">
    <property type="entry name" value="Histidine kinase-like ATPase, C-terminal domain"/>
    <property type="match status" value="1"/>
</dbReference>
<evidence type="ECO:0000256" key="3">
    <source>
        <dbReference type="ARBA" id="ARBA00022553"/>
    </source>
</evidence>
<dbReference type="PANTHER" id="PTHR24421:SF10">
    <property type="entry name" value="NITRATE_NITRITE SENSOR PROTEIN NARQ"/>
    <property type="match status" value="1"/>
</dbReference>
<keyword evidence="3" id="KW-0597">Phosphoprotein</keyword>
<dbReference type="Pfam" id="PF02518">
    <property type="entry name" value="HATPase_c"/>
    <property type="match status" value="1"/>
</dbReference>
<evidence type="ECO:0000259" key="10">
    <source>
        <dbReference type="SMART" id="SM00387"/>
    </source>
</evidence>
<dbReference type="OrthoDB" id="5401121at2"/>
<keyword evidence="4" id="KW-0808">Transferase</keyword>
<organism evidence="11 12">
    <name type="scientific">Hydrotalea sandarakina</name>
    <dbReference type="NCBI Taxonomy" id="1004304"/>
    <lineage>
        <taxon>Bacteria</taxon>
        <taxon>Pseudomonadati</taxon>
        <taxon>Bacteroidota</taxon>
        <taxon>Chitinophagia</taxon>
        <taxon>Chitinophagales</taxon>
        <taxon>Chitinophagaceae</taxon>
        <taxon>Hydrotalea</taxon>
    </lineage>
</organism>
<dbReference type="Pfam" id="PF07730">
    <property type="entry name" value="HisKA_3"/>
    <property type="match status" value="1"/>
</dbReference>
<dbReference type="SUPFAM" id="SSF55874">
    <property type="entry name" value="ATPase domain of HSP90 chaperone/DNA topoisomerase II/histidine kinase"/>
    <property type="match status" value="1"/>
</dbReference>
<evidence type="ECO:0000256" key="1">
    <source>
        <dbReference type="ARBA" id="ARBA00000085"/>
    </source>
</evidence>
<dbReference type="InterPro" id="IPR050482">
    <property type="entry name" value="Sensor_HK_TwoCompSys"/>
</dbReference>
<keyword evidence="9" id="KW-1133">Transmembrane helix</keyword>
<name>A0A2W7S8B3_9BACT</name>
<dbReference type="GO" id="GO:0016020">
    <property type="term" value="C:membrane"/>
    <property type="evidence" value="ECO:0007669"/>
    <property type="project" value="InterPro"/>
</dbReference>
<keyword evidence="6" id="KW-0418">Kinase</keyword>
<dbReference type="CDD" id="cd16917">
    <property type="entry name" value="HATPase_UhpB-NarQ-NarX-like"/>
    <property type="match status" value="1"/>
</dbReference>
<reference evidence="11 12" key="1">
    <citation type="submission" date="2018-06" db="EMBL/GenBank/DDBJ databases">
        <title>Genomic Encyclopedia of Archaeal and Bacterial Type Strains, Phase II (KMG-II): from individual species to whole genera.</title>
        <authorList>
            <person name="Goeker M."/>
        </authorList>
    </citation>
    <scope>NUCLEOTIDE SEQUENCE [LARGE SCALE GENOMIC DNA]</scope>
    <source>
        <strain evidence="11 12">DSM 23241</strain>
    </source>
</reference>
<dbReference type="Gene3D" id="1.20.5.1930">
    <property type="match status" value="1"/>
</dbReference>
<accession>A0A2W7S8B3</accession>
<evidence type="ECO:0000313" key="11">
    <source>
        <dbReference type="EMBL" id="PZX63417.1"/>
    </source>
</evidence>
<dbReference type="GO" id="GO:0000155">
    <property type="term" value="F:phosphorelay sensor kinase activity"/>
    <property type="evidence" value="ECO:0007669"/>
    <property type="project" value="InterPro"/>
</dbReference>
<feature type="transmembrane region" description="Helical" evidence="9">
    <location>
        <begin position="6"/>
        <end position="28"/>
    </location>
</feature>
<dbReference type="Proteomes" id="UP000249720">
    <property type="component" value="Unassembled WGS sequence"/>
</dbReference>
<dbReference type="GO" id="GO:0005524">
    <property type="term" value="F:ATP binding"/>
    <property type="evidence" value="ECO:0007669"/>
    <property type="project" value="UniProtKB-KW"/>
</dbReference>
<evidence type="ECO:0000256" key="2">
    <source>
        <dbReference type="ARBA" id="ARBA00012438"/>
    </source>
</evidence>
<dbReference type="GO" id="GO:0046983">
    <property type="term" value="F:protein dimerization activity"/>
    <property type="evidence" value="ECO:0007669"/>
    <property type="project" value="InterPro"/>
</dbReference>
<keyword evidence="9" id="KW-0472">Membrane</keyword>
<evidence type="ECO:0000256" key="6">
    <source>
        <dbReference type="ARBA" id="ARBA00022777"/>
    </source>
</evidence>
<evidence type="ECO:0000256" key="4">
    <source>
        <dbReference type="ARBA" id="ARBA00022679"/>
    </source>
</evidence>
<evidence type="ECO:0000256" key="9">
    <source>
        <dbReference type="SAM" id="Phobius"/>
    </source>
</evidence>
<keyword evidence="7" id="KW-0067">ATP-binding</keyword>
<dbReference type="PANTHER" id="PTHR24421">
    <property type="entry name" value="NITRATE/NITRITE SENSOR PROTEIN NARX-RELATED"/>
    <property type="match status" value="1"/>
</dbReference>
<comment type="caution">
    <text evidence="11">The sequence shown here is derived from an EMBL/GenBank/DDBJ whole genome shotgun (WGS) entry which is preliminary data.</text>
</comment>
<comment type="catalytic activity">
    <reaction evidence="1">
        <text>ATP + protein L-histidine = ADP + protein N-phospho-L-histidine.</text>
        <dbReference type="EC" id="2.7.13.3"/>
    </reaction>
</comment>
<evidence type="ECO:0000256" key="8">
    <source>
        <dbReference type="ARBA" id="ARBA00023012"/>
    </source>
</evidence>
<keyword evidence="9" id="KW-0812">Transmembrane</keyword>
<keyword evidence="5" id="KW-0547">Nucleotide-binding</keyword>
<keyword evidence="8" id="KW-0902">Two-component regulatory system</keyword>
<evidence type="ECO:0000313" key="12">
    <source>
        <dbReference type="Proteomes" id="UP000249720"/>
    </source>
</evidence>
<keyword evidence="12" id="KW-1185">Reference proteome</keyword>
<dbReference type="SMART" id="SM00387">
    <property type="entry name" value="HATPase_c"/>
    <property type="match status" value="1"/>
</dbReference>
<dbReference type="InterPro" id="IPR003594">
    <property type="entry name" value="HATPase_dom"/>
</dbReference>
<evidence type="ECO:0000256" key="5">
    <source>
        <dbReference type="ARBA" id="ARBA00022741"/>
    </source>
</evidence>
<dbReference type="EC" id="2.7.13.3" evidence="2"/>
<dbReference type="EMBL" id="QKZV01000003">
    <property type="protein sequence ID" value="PZX63417.1"/>
    <property type="molecule type" value="Genomic_DNA"/>
</dbReference>
<proteinExistence type="predicted"/>
<evidence type="ECO:0000256" key="7">
    <source>
        <dbReference type="ARBA" id="ARBA00022840"/>
    </source>
</evidence>
<dbReference type="InterPro" id="IPR036890">
    <property type="entry name" value="HATPase_C_sf"/>
</dbReference>
<dbReference type="AlphaFoldDB" id="A0A2W7S8B3"/>